<dbReference type="PROSITE" id="PS50280">
    <property type="entry name" value="SET"/>
    <property type="match status" value="1"/>
</dbReference>
<evidence type="ECO:0000256" key="2">
    <source>
        <dbReference type="SAM" id="SignalP"/>
    </source>
</evidence>
<dbReference type="Pfam" id="PF00856">
    <property type="entry name" value="SET"/>
    <property type="match status" value="1"/>
</dbReference>
<evidence type="ECO:0000256" key="1">
    <source>
        <dbReference type="SAM" id="MobiDB-lite"/>
    </source>
</evidence>
<protein>
    <recommendedName>
        <fullName evidence="3">SET domain-containing protein</fullName>
    </recommendedName>
</protein>
<feature type="signal peptide" evidence="2">
    <location>
        <begin position="1"/>
        <end position="25"/>
    </location>
</feature>
<reference evidence="4" key="1">
    <citation type="submission" date="2021-01" db="EMBL/GenBank/DDBJ databases">
        <authorList>
            <person name="Corre E."/>
            <person name="Pelletier E."/>
            <person name="Niang G."/>
            <person name="Scheremetjew M."/>
            <person name="Finn R."/>
            <person name="Kale V."/>
            <person name="Holt S."/>
            <person name="Cochrane G."/>
            <person name="Meng A."/>
            <person name="Brown T."/>
            <person name="Cohen L."/>
        </authorList>
    </citation>
    <scope>NUCLEOTIDE SEQUENCE</scope>
    <source>
        <strain evidence="4">CCMP 410</strain>
    </source>
</reference>
<organism evidence="4">
    <name type="scientific">Grammatophora oceanica</name>
    <dbReference type="NCBI Taxonomy" id="210454"/>
    <lineage>
        <taxon>Eukaryota</taxon>
        <taxon>Sar</taxon>
        <taxon>Stramenopiles</taxon>
        <taxon>Ochrophyta</taxon>
        <taxon>Bacillariophyta</taxon>
        <taxon>Fragilariophyceae</taxon>
        <taxon>Fragilariophycidae</taxon>
        <taxon>Rhabdonematales</taxon>
        <taxon>Grammatophoraceae</taxon>
        <taxon>Grammatophora</taxon>
    </lineage>
</organism>
<dbReference type="AlphaFoldDB" id="A0A7S1Y7F5"/>
<evidence type="ECO:0000259" key="3">
    <source>
        <dbReference type="PROSITE" id="PS50280"/>
    </source>
</evidence>
<feature type="region of interest" description="Disordered" evidence="1">
    <location>
        <begin position="26"/>
        <end position="55"/>
    </location>
</feature>
<gene>
    <name evidence="4" type="ORF">GOCE00092_LOCUS10517</name>
</gene>
<dbReference type="InterPro" id="IPR046341">
    <property type="entry name" value="SET_dom_sf"/>
</dbReference>
<dbReference type="EMBL" id="HBGK01020653">
    <property type="protein sequence ID" value="CAD9281606.1"/>
    <property type="molecule type" value="Transcribed_RNA"/>
</dbReference>
<sequence>MNPRSFWKVVLVALVGCDSLSLATASNPSVPEQDNRRFTSETCTNRNDNEQDGACRSASPAVDYTVARDCAVVMAHSKLSGWGIFSLVDRPKGKPLIFGDSVIQVPDLQPLEATHYWIREYFWEATATGGHFEGKQVSSLVPGVGMLANGAPSSNDNDPKAKKGVGISNVLPFRPVYDDGNVRRNQAGAGAFSHYFNYTFYVHRAIRAGQEVLVQYEDGYFMERQLDNMHATQETYERPVGELRSQSICLDSLRPGPSKVNENAGRGAFATRFIRRHSVVAPVPVLPIFDKFKALVTTKLRNSSKHDDGTVVEVVSKQLLWNYCFGHPKSSLLLFPYSPVVNFVNHANANDGVANVRLQWSSHPTLFRDREKWLSSTLDELSKRNESGLLLELVATRDIRPGEEILLDYGIDWQTAWEEHVDRWQPPEESDSYTPAVVMDEVAGSVRTTDEQISFPYPDNVFTACFYEYDPTKFIDGKATSKTRVRSDTWNFTRSVFDWKNLRPCSIVKRDSLPTKTYLYTVQMRNRYGLKKEERIPKGTVHLVSRVPRQSIRFMDKLYTTDQHLEGAFRHEIGIRDDIFPSQWKDLP</sequence>
<name>A0A7S1Y7F5_9STRA</name>
<accession>A0A7S1Y7F5</accession>
<dbReference type="SUPFAM" id="SSF82199">
    <property type="entry name" value="SET domain"/>
    <property type="match status" value="1"/>
</dbReference>
<feature type="chain" id="PRO_5031278903" description="SET domain-containing protein" evidence="2">
    <location>
        <begin position="26"/>
        <end position="588"/>
    </location>
</feature>
<evidence type="ECO:0000313" key="4">
    <source>
        <dbReference type="EMBL" id="CAD9281606.1"/>
    </source>
</evidence>
<proteinExistence type="predicted"/>
<keyword evidence="2" id="KW-0732">Signal</keyword>
<feature type="domain" description="SET" evidence="3">
    <location>
        <begin position="246"/>
        <end position="410"/>
    </location>
</feature>
<dbReference type="InterPro" id="IPR001214">
    <property type="entry name" value="SET_dom"/>
</dbReference>
<dbReference type="Gene3D" id="2.170.270.10">
    <property type="entry name" value="SET domain"/>
    <property type="match status" value="1"/>
</dbReference>